<dbReference type="GO" id="GO:0046872">
    <property type="term" value="F:metal ion binding"/>
    <property type="evidence" value="ECO:0007669"/>
    <property type="project" value="UniProtKB-KW"/>
</dbReference>
<dbReference type="KEGG" id="rjg:CCGE525_07545"/>
<comment type="subunit">
    <text evidence="4">Homodimer.</text>
</comment>
<feature type="binding site" evidence="9">
    <location>
        <position position="107"/>
    </location>
    <ligand>
        <name>Mg(2+)</name>
        <dbReference type="ChEBI" id="CHEBI:18420"/>
        <label>1</label>
    </ligand>
</feature>
<gene>
    <name evidence="12" type="ORF">CCGE525_07545</name>
</gene>
<dbReference type="InterPro" id="IPR000086">
    <property type="entry name" value="NUDIX_hydrolase_dom"/>
</dbReference>
<keyword evidence="6" id="KW-0378">Hydrolase</keyword>
<sequence length="197" mass="22324">MSKFDKAKVEIVREKTLSNQWTRLSSLDIDYTDSTGDTHRLKREIYHRTPAACILLYDPKRETVILVRQFRLPAHLTGFPGWMIEVPAGLLDGDHPEEAIRREAIEETGFRVRDVHFLFKAFTSPGAVTEIMHFFAAVVDTTDRIGRGGGLADEHEDIEVLEVKLADAMAMIEAGEIYDAKTIMLLQWATLNRPGLK</sequence>
<organism evidence="12 13">
    <name type="scientific">Rhizobium jaguaris</name>
    <dbReference type="NCBI Taxonomy" id="1312183"/>
    <lineage>
        <taxon>Bacteria</taxon>
        <taxon>Pseudomonadati</taxon>
        <taxon>Pseudomonadota</taxon>
        <taxon>Alphaproteobacteria</taxon>
        <taxon>Hyphomicrobiales</taxon>
        <taxon>Rhizobiaceae</taxon>
        <taxon>Rhizobium/Agrobacterium group</taxon>
        <taxon>Rhizobium</taxon>
    </lineage>
</organism>
<keyword evidence="9" id="KW-0460">Magnesium</keyword>
<feature type="binding site" evidence="9">
    <location>
        <position position="103"/>
    </location>
    <ligand>
        <name>Mg(2+)</name>
        <dbReference type="ChEBI" id="CHEBI:18420"/>
        <label>1</label>
    </ligand>
</feature>
<evidence type="ECO:0000259" key="11">
    <source>
        <dbReference type="PROSITE" id="PS51462"/>
    </source>
</evidence>
<dbReference type="AlphaFoldDB" id="A0A387FTK7"/>
<comment type="catalytic activity">
    <reaction evidence="1">
        <text>GDP-alpha-D-mannose + H2O = alpha-D-mannose 1-phosphate + GMP + 2 H(+)</text>
        <dbReference type="Rhea" id="RHEA:27978"/>
        <dbReference type="ChEBI" id="CHEBI:15377"/>
        <dbReference type="ChEBI" id="CHEBI:15378"/>
        <dbReference type="ChEBI" id="CHEBI:57527"/>
        <dbReference type="ChEBI" id="CHEBI:58115"/>
        <dbReference type="ChEBI" id="CHEBI:58409"/>
    </reaction>
</comment>
<feature type="short sequence motif" description="Nudix box" evidence="10">
    <location>
        <begin position="89"/>
        <end position="110"/>
    </location>
</feature>
<evidence type="ECO:0000256" key="4">
    <source>
        <dbReference type="ARBA" id="ARBA00011738"/>
    </source>
</evidence>
<feature type="binding site" evidence="9">
    <location>
        <position position="88"/>
    </location>
    <ligand>
        <name>Mg(2+)</name>
        <dbReference type="ChEBI" id="CHEBI:18420"/>
        <label>1</label>
    </ligand>
</feature>
<evidence type="ECO:0000256" key="2">
    <source>
        <dbReference type="ARBA" id="ARBA00001946"/>
    </source>
</evidence>
<evidence type="ECO:0000256" key="1">
    <source>
        <dbReference type="ARBA" id="ARBA00000847"/>
    </source>
</evidence>
<dbReference type="InterPro" id="IPR004385">
    <property type="entry name" value="NDP_pyrophosphatase"/>
</dbReference>
<dbReference type="GO" id="GO:0005829">
    <property type="term" value="C:cytosol"/>
    <property type="evidence" value="ECO:0007669"/>
    <property type="project" value="TreeGrafter"/>
</dbReference>
<comment type="similarity">
    <text evidence="3">Belongs to the Nudix hydrolase family. NudK subfamily.</text>
</comment>
<dbReference type="SUPFAM" id="SSF55811">
    <property type="entry name" value="Nudix"/>
    <property type="match status" value="1"/>
</dbReference>
<reference evidence="12 13" key="1">
    <citation type="submission" date="2018-10" db="EMBL/GenBank/DDBJ databases">
        <title>Rhizobium etli, R. leguminosarum and a new Rhizobium genospecies from Phaseolus dumosus.</title>
        <authorList>
            <person name="Ramirez-Puebla S.T."/>
            <person name="Rogel-Hernandez M.A."/>
            <person name="Guerrero G."/>
            <person name="Ormeno-Orrillo E."/>
            <person name="Martinez-Romero J.C."/>
            <person name="Negrete-Yankelevich S."/>
            <person name="Martinez-Romero E."/>
        </authorList>
    </citation>
    <scope>NUCLEOTIDE SEQUENCE [LARGE SCALE GENOMIC DNA]</scope>
    <source>
        <strain evidence="12 13">CCGE525</strain>
    </source>
</reference>
<dbReference type="PROSITE" id="PS51462">
    <property type="entry name" value="NUDIX"/>
    <property type="match status" value="1"/>
</dbReference>
<dbReference type="GO" id="GO:0019144">
    <property type="term" value="F:ADP-sugar diphosphatase activity"/>
    <property type="evidence" value="ECO:0007669"/>
    <property type="project" value="TreeGrafter"/>
</dbReference>
<evidence type="ECO:0000256" key="5">
    <source>
        <dbReference type="ARBA" id="ARBA00016377"/>
    </source>
</evidence>
<dbReference type="NCBIfam" id="TIGR00052">
    <property type="entry name" value="nudix-type nucleoside diphosphatase, YffH/AdpP family"/>
    <property type="match status" value="1"/>
</dbReference>
<name>A0A387FTK7_9HYPH</name>
<evidence type="ECO:0000256" key="9">
    <source>
        <dbReference type="PIRSR" id="PIRSR604385-2"/>
    </source>
</evidence>
<dbReference type="Proteomes" id="UP000282195">
    <property type="component" value="Chromosome"/>
</dbReference>
<dbReference type="GO" id="GO:0006753">
    <property type="term" value="P:nucleoside phosphate metabolic process"/>
    <property type="evidence" value="ECO:0007669"/>
    <property type="project" value="TreeGrafter"/>
</dbReference>
<keyword evidence="9" id="KW-0479">Metal-binding</keyword>
<dbReference type="OrthoDB" id="5292471at2"/>
<accession>A0A387FTK7</accession>
<evidence type="ECO:0000256" key="10">
    <source>
        <dbReference type="PIRSR" id="PIRSR604385-3"/>
    </source>
</evidence>
<feature type="domain" description="Nudix hydrolase" evidence="11">
    <location>
        <begin position="47"/>
        <end position="185"/>
    </location>
</feature>
<evidence type="ECO:0000256" key="6">
    <source>
        <dbReference type="ARBA" id="ARBA00022801"/>
    </source>
</evidence>
<evidence type="ECO:0000313" key="13">
    <source>
        <dbReference type="Proteomes" id="UP000282195"/>
    </source>
</evidence>
<dbReference type="Gene3D" id="3.90.79.10">
    <property type="entry name" value="Nucleoside Triphosphate Pyrophosphohydrolase"/>
    <property type="match status" value="1"/>
</dbReference>
<dbReference type="Pfam" id="PF00293">
    <property type="entry name" value="NUDIX"/>
    <property type="match status" value="1"/>
</dbReference>
<dbReference type="EMBL" id="CP032694">
    <property type="protein sequence ID" value="AYG58682.1"/>
    <property type="molecule type" value="Genomic_DNA"/>
</dbReference>
<feature type="binding site" evidence="9">
    <location>
        <position position="156"/>
    </location>
    <ligand>
        <name>Mg(2+)</name>
        <dbReference type="ChEBI" id="CHEBI:18420"/>
        <label>1</label>
    </ligand>
</feature>
<dbReference type="InterPro" id="IPR015797">
    <property type="entry name" value="NUDIX_hydrolase-like_dom_sf"/>
</dbReference>
<evidence type="ECO:0000313" key="12">
    <source>
        <dbReference type="EMBL" id="AYG58682.1"/>
    </source>
</evidence>
<proteinExistence type="inferred from homology"/>
<protein>
    <recommendedName>
        <fullName evidence="5">GDP-mannose pyrophosphatase</fullName>
    </recommendedName>
    <alternativeName>
        <fullName evidence="7">GDP-mannose hydrolase</fullName>
    </alternativeName>
    <alternativeName>
        <fullName evidence="8">GDPMK</fullName>
    </alternativeName>
</protein>
<evidence type="ECO:0000256" key="3">
    <source>
        <dbReference type="ARBA" id="ARBA00007275"/>
    </source>
</evidence>
<dbReference type="CDD" id="cd24157">
    <property type="entry name" value="NUDIX_GDPMK"/>
    <property type="match status" value="1"/>
</dbReference>
<dbReference type="PANTHER" id="PTHR11839:SF18">
    <property type="entry name" value="NUDIX HYDROLASE DOMAIN-CONTAINING PROTEIN"/>
    <property type="match status" value="1"/>
</dbReference>
<dbReference type="GO" id="GO:0019693">
    <property type="term" value="P:ribose phosphate metabolic process"/>
    <property type="evidence" value="ECO:0007669"/>
    <property type="project" value="TreeGrafter"/>
</dbReference>
<dbReference type="PANTHER" id="PTHR11839">
    <property type="entry name" value="UDP/ADP-SUGAR PYROPHOSPHATASE"/>
    <property type="match status" value="1"/>
</dbReference>
<dbReference type="RefSeq" id="WP_120703748.1">
    <property type="nucleotide sequence ID" value="NZ_CP032694.1"/>
</dbReference>
<comment type="cofactor">
    <cofactor evidence="2 9">
        <name>Mg(2+)</name>
        <dbReference type="ChEBI" id="CHEBI:18420"/>
    </cofactor>
</comment>
<evidence type="ECO:0000256" key="8">
    <source>
        <dbReference type="ARBA" id="ARBA00032272"/>
    </source>
</evidence>
<evidence type="ECO:0000256" key="7">
    <source>
        <dbReference type="ARBA" id="ARBA00032162"/>
    </source>
</evidence>
<keyword evidence="13" id="KW-1185">Reference proteome</keyword>